<accession>A0A8S1LQP1</accession>
<comment type="caution">
    <text evidence="1">The sequence shown here is derived from an EMBL/GenBank/DDBJ whole genome shotgun (WGS) entry which is preliminary data.</text>
</comment>
<dbReference type="AlphaFoldDB" id="A0A8S1LQP1"/>
<proteinExistence type="predicted"/>
<organism evidence="1 2">
    <name type="scientific">Paramecium sonneborni</name>
    <dbReference type="NCBI Taxonomy" id="65129"/>
    <lineage>
        <taxon>Eukaryota</taxon>
        <taxon>Sar</taxon>
        <taxon>Alveolata</taxon>
        <taxon>Ciliophora</taxon>
        <taxon>Intramacronucleata</taxon>
        <taxon>Oligohymenophorea</taxon>
        <taxon>Peniculida</taxon>
        <taxon>Parameciidae</taxon>
        <taxon>Paramecium</taxon>
    </lineage>
</organism>
<evidence type="ECO:0000313" key="2">
    <source>
        <dbReference type="Proteomes" id="UP000692954"/>
    </source>
</evidence>
<protein>
    <submittedName>
        <fullName evidence="1">Uncharacterized protein</fullName>
    </submittedName>
</protein>
<dbReference type="Proteomes" id="UP000692954">
    <property type="component" value="Unassembled WGS sequence"/>
</dbReference>
<sequence>MQLTPGAIDFISTGQSIPLFVQILNVIEIQRFESFTQQKCEIYDGIKSKEIFLISKNSLNQQFVKEQKPIIQIEDFKLENSFIVVRKYKEISHISYLEVNIKYEEELQDQNEPKLTKFSDFVKDNYYNIKAIVQNIEEKKTVKDIPYLIFTLSDSFSSISTKCLIFINEAGIEAYLQFKNQLEQGIEYIFQNVKIDTYKNQNRIYFNSNTKIQIAPLLIQWIKFNDIQFHMIGKSCNMVGYVYQIKQLKQVSASLILKKIYIFDMNFNKVKIVIWNQLAKTLELSENTIIGFQNLLIKEYQNKIYLQINYKTRMLTNSKNLIQIKNFYEFYIKFQQQYDQIDKRSNFYKMGFTDIQKAISEFKQISNLQFIKYYRIKATIVEFLEITLIPILNKELQFNIILRDKSNINIIVNVNGTKFAKKILDLNEDKHIGQSDFQLKFNKNEFQEAKNKTYDFIIIGQNIEEDNEIKSIFKLVKIISDIQSETYRGGIQKLIKLNEQFVQEEKLNL</sequence>
<evidence type="ECO:0000313" key="1">
    <source>
        <dbReference type="EMBL" id="CAD8067763.1"/>
    </source>
</evidence>
<dbReference type="EMBL" id="CAJJDN010000023">
    <property type="protein sequence ID" value="CAD8067763.1"/>
    <property type="molecule type" value="Genomic_DNA"/>
</dbReference>
<reference evidence="1" key="1">
    <citation type="submission" date="2021-01" db="EMBL/GenBank/DDBJ databases">
        <authorList>
            <consortium name="Genoscope - CEA"/>
            <person name="William W."/>
        </authorList>
    </citation>
    <scope>NUCLEOTIDE SEQUENCE</scope>
</reference>
<gene>
    <name evidence="1" type="ORF">PSON_ATCC_30995.1.T0230203</name>
</gene>
<name>A0A8S1LQP1_9CILI</name>
<keyword evidence="2" id="KW-1185">Reference proteome</keyword>
<dbReference type="OrthoDB" id="309503at2759"/>